<dbReference type="Gene3D" id="1.20.1050.10">
    <property type="match status" value="1"/>
</dbReference>
<dbReference type="PANTHER" id="PTHR43900:SF3">
    <property type="entry name" value="GLUTATHIONE S-TRANSFERASE RHO"/>
    <property type="match status" value="1"/>
</dbReference>
<reference evidence="7 8" key="1">
    <citation type="journal article" date="2018" name="Front. Microbiol.">
        <title>Genome-Wide Analysis of Corynespora cassiicola Leaf Fall Disease Putative Effectors.</title>
        <authorList>
            <person name="Lopez D."/>
            <person name="Ribeiro S."/>
            <person name="Label P."/>
            <person name="Fumanal B."/>
            <person name="Venisse J.S."/>
            <person name="Kohler A."/>
            <person name="de Oliveira R.R."/>
            <person name="Labutti K."/>
            <person name="Lipzen A."/>
            <person name="Lail K."/>
            <person name="Bauer D."/>
            <person name="Ohm R.A."/>
            <person name="Barry K.W."/>
            <person name="Spatafora J."/>
            <person name="Grigoriev I.V."/>
            <person name="Martin F.M."/>
            <person name="Pujade-Renaud V."/>
        </authorList>
    </citation>
    <scope>NUCLEOTIDE SEQUENCE [LARGE SCALE GENOMIC DNA]</scope>
    <source>
        <strain evidence="7 8">Philippines</strain>
    </source>
</reference>
<dbReference type="PROSITE" id="PS50404">
    <property type="entry name" value="GST_NTER"/>
    <property type="match status" value="1"/>
</dbReference>
<dbReference type="InterPro" id="IPR036282">
    <property type="entry name" value="Glutathione-S-Trfase_C_sf"/>
</dbReference>
<dbReference type="SFLD" id="SFLDG00358">
    <property type="entry name" value="Main_(cytGST)"/>
    <property type="match status" value="1"/>
</dbReference>
<gene>
    <name evidence="7" type="ORF">BS50DRAFT_661523</name>
</gene>
<dbReference type="EC" id="2.5.1.18" evidence="1"/>
<dbReference type="FunFam" id="3.40.30.10:FF:000016">
    <property type="entry name" value="Glutathione S-transferase F2"/>
    <property type="match status" value="1"/>
</dbReference>
<dbReference type="OrthoDB" id="249703at2759"/>
<dbReference type="Proteomes" id="UP000240883">
    <property type="component" value="Unassembled WGS sequence"/>
</dbReference>
<dbReference type="STRING" id="1448308.A0A2T2NW37"/>
<dbReference type="InterPro" id="IPR040079">
    <property type="entry name" value="Glutathione_S-Trfase"/>
</dbReference>
<evidence type="ECO:0000259" key="5">
    <source>
        <dbReference type="PROSITE" id="PS50404"/>
    </source>
</evidence>
<dbReference type="PANTHER" id="PTHR43900">
    <property type="entry name" value="GLUTATHIONE S-TRANSFERASE RHO"/>
    <property type="match status" value="1"/>
</dbReference>
<dbReference type="SFLD" id="SFLDS00019">
    <property type="entry name" value="Glutathione_Transferase_(cytos"/>
    <property type="match status" value="1"/>
</dbReference>
<dbReference type="GO" id="GO:0043295">
    <property type="term" value="F:glutathione binding"/>
    <property type="evidence" value="ECO:0007669"/>
    <property type="project" value="TreeGrafter"/>
</dbReference>
<dbReference type="AlphaFoldDB" id="A0A2T2NW37"/>
<dbReference type="InterPro" id="IPR036249">
    <property type="entry name" value="Thioredoxin-like_sf"/>
</dbReference>
<name>A0A2T2NW37_CORCC</name>
<evidence type="ECO:0000313" key="7">
    <source>
        <dbReference type="EMBL" id="PSN69637.1"/>
    </source>
</evidence>
<comment type="similarity">
    <text evidence="4">Belongs to the GST superfamily.</text>
</comment>
<dbReference type="GO" id="GO:0006749">
    <property type="term" value="P:glutathione metabolic process"/>
    <property type="evidence" value="ECO:0007669"/>
    <property type="project" value="TreeGrafter"/>
</dbReference>
<evidence type="ECO:0000259" key="6">
    <source>
        <dbReference type="PROSITE" id="PS50405"/>
    </source>
</evidence>
<keyword evidence="8" id="KW-1185">Reference proteome</keyword>
<dbReference type="EMBL" id="KZ678132">
    <property type="protein sequence ID" value="PSN69637.1"/>
    <property type="molecule type" value="Genomic_DNA"/>
</dbReference>
<accession>A0A2T2NW37</accession>
<proteinExistence type="inferred from homology"/>
<feature type="domain" description="GST C-terminal" evidence="6">
    <location>
        <begin position="92"/>
        <end position="212"/>
    </location>
</feature>
<dbReference type="SUPFAM" id="SSF47616">
    <property type="entry name" value="GST C-terminal domain-like"/>
    <property type="match status" value="1"/>
</dbReference>
<sequence>MPLKLIGMKGSLCTARPLLLLAEKGITDFEFQDVDFASGENKSEAHLALQPFGQVPALDDNGFILFESRAICRYLASKFADRGPSLLPAAGDDKAWALFEQWASVEINSFDVFAQQIVVQKLVMPMMGRAVNEEVVAANRKILSDKFVAFDRILGKQAYMGGDGYSLIDVFYMPVVGALFGLGEAELITKHPNVKAWWDRVSAREAFQKASK</sequence>
<dbReference type="Gene3D" id="3.40.30.10">
    <property type="entry name" value="Glutaredoxin"/>
    <property type="match status" value="1"/>
</dbReference>
<evidence type="ECO:0000256" key="3">
    <source>
        <dbReference type="ARBA" id="ARBA00047960"/>
    </source>
</evidence>
<protein>
    <recommendedName>
        <fullName evidence="1">glutathione transferase</fullName>
        <ecNumber evidence="1">2.5.1.18</ecNumber>
    </recommendedName>
</protein>
<dbReference type="InterPro" id="IPR004045">
    <property type="entry name" value="Glutathione_S-Trfase_N"/>
</dbReference>
<dbReference type="Pfam" id="PF02798">
    <property type="entry name" value="GST_N"/>
    <property type="match status" value="1"/>
</dbReference>
<dbReference type="GO" id="GO:0004364">
    <property type="term" value="F:glutathione transferase activity"/>
    <property type="evidence" value="ECO:0007669"/>
    <property type="project" value="UniProtKB-EC"/>
</dbReference>
<dbReference type="InterPro" id="IPR010987">
    <property type="entry name" value="Glutathione-S-Trfase_C-like"/>
</dbReference>
<feature type="domain" description="GST N-terminal" evidence="5">
    <location>
        <begin position="1"/>
        <end position="83"/>
    </location>
</feature>
<dbReference type="PROSITE" id="PS50405">
    <property type="entry name" value="GST_CTER"/>
    <property type="match status" value="1"/>
</dbReference>
<organism evidence="7 8">
    <name type="scientific">Corynespora cassiicola Philippines</name>
    <dbReference type="NCBI Taxonomy" id="1448308"/>
    <lineage>
        <taxon>Eukaryota</taxon>
        <taxon>Fungi</taxon>
        <taxon>Dikarya</taxon>
        <taxon>Ascomycota</taxon>
        <taxon>Pezizomycotina</taxon>
        <taxon>Dothideomycetes</taxon>
        <taxon>Pleosporomycetidae</taxon>
        <taxon>Pleosporales</taxon>
        <taxon>Corynesporascaceae</taxon>
        <taxon>Corynespora</taxon>
    </lineage>
</organism>
<dbReference type="SUPFAM" id="SSF52833">
    <property type="entry name" value="Thioredoxin-like"/>
    <property type="match status" value="1"/>
</dbReference>
<evidence type="ECO:0000256" key="4">
    <source>
        <dbReference type="RuleBase" id="RU003494"/>
    </source>
</evidence>
<comment type="catalytic activity">
    <reaction evidence="3">
        <text>RX + glutathione = an S-substituted glutathione + a halide anion + H(+)</text>
        <dbReference type="Rhea" id="RHEA:16437"/>
        <dbReference type="ChEBI" id="CHEBI:15378"/>
        <dbReference type="ChEBI" id="CHEBI:16042"/>
        <dbReference type="ChEBI" id="CHEBI:17792"/>
        <dbReference type="ChEBI" id="CHEBI:57925"/>
        <dbReference type="ChEBI" id="CHEBI:90779"/>
        <dbReference type="EC" id="2.5.1.18"/>
    </reaction>
</comment>
<dbReference type="InterPro" id="IPR004046">
    <property type="entry name" value="GST_C"/>
</dbReference>
<evidence type="ECO:0000313" key="8">
    <source>
        <dbReference type="Proteomes" id="UP000240883"/>
    </source>
</evidence>
<keyword evidence="2 7" id="KW-0808">Transferase</keyword>
<dbReference type="GO" id="GO:0005737">
    <property type="term" value="C:cytoplasm"/>
    <property type="evidence" value="ECO:0007669"/>
    <property type="project" value="TreeGrafter"/>
</dbReference>
<evidence type="ECO:0000256" key="2">
    <source>
        <dbReference type="ARBA" id="ARBA00022679"/>
    </source>
</evidence>
<dbReference type="Pfam" id="PF00043">
    <property type="entry name" value="GST_C"/>
    <property type="match status" value="1"/>
</dbReference>
<dbReference type="CDD" id="cd03053">
    <property type="entry name" value="GST_N_Phi"/>
    <property type="match status" value="1"/>
</dbReference>
<evidence type="ECO:0000256" key="1">
    <source>
        <dbReference type="ARBA" id="ARBA00012452"/>
    </source>
</evidence>